<gene>
    <name evidence="7" type="ORF">WOLCODRAFT_134850</name>
</gene>
<evidence type="ECO:0000313" key="8">
    <source>
        <dbReference type="Proteomes" id="UP000218811"/>
    </source>
</evidence>
<dbReference type="AlphaFoldDB" id="A0A2H3ITI0"/>
<evidence type="ECO:0000256" key="1">
    <source>
        <dbReference type="ARBA" id="ARBA00004141"/>
    </source>
</evidence>
<dbReference type="InterPro" id="IPR051633">
    <property type="entry name" value="AceTr"/>
</dbReference>
<dbReference type="GO" id="GO:0015123">
    <property type="term" value="F:acetate transmembrane transporter activity"/>
    <property type="evidence" value="ECO:0007669"/>
    <property type="project" value="TreeGrafter"/>
</dbReference>
<proteinExistence type="inferred from homology"/>
<evidence type="ECO:0000256" key="2">
    <source>
        <dbReference type="ARBA" id="ARBA00005587"/>
    </source>
</evidence>
<dbReference type="EMBL" id="KB467831">
    <property type="protein sequence ID" value="PCH33011.1"/>
    <property type="molecule type" value="Genomic_DNA"/>
</dbReference>
<evidence type="ECO:0000256" key="5">
    <source>
        <dbReference type="ARBA" id="ARBA00023136"/>
    </source>
</evidence>
<dbReference type="Proteomes" id="UP000218811">
    <property type="component" value="Unassembled WGS sequence"/>
</dbReference>
<dbReference type="GO" id="GO:0005886">
    <property type="term" value="C:plasma membrane"/>
    <property type="evidence" value="ECO:0007669"/>
    <property type="project" value="TreeGrafter"/>
</dbReference>
<evidence type="ECO:0000256" key="6">
    <source>
        <dbReference type="SAM" id="Phobius"/>
    </source>
</evidence>
<feature type="transmembrane region" description="Helical" evidence="6">
    <location>
        <begin position="132"/>
        <end position="152"/>
    </location>
</feature>
<feature type="transmembrane region" description="Helical" evidence="6">
    <location>
        <begin position="43"/>
        <end position="62"/>
    </location>
</feature>
<evidence type="ECO:0000256" key="4">
    <source>
        <dbReference type="ARBA" id="ARBA00022989"/>
    </source>
</evidence>
<sequence>MSSNLEKAESSEIAEVNALPSRHAFGPSTPHGQFRKLGNPGPLGLFAFAGTTLMLSFINATVRDIHHANAVVSMALFVGGVTQFSAGMWEFASGNTFGATAFSMFGGFWMSYATIFIPGSGIQAAYTNEAEFASAVGLYLFMWFIITFLLFIGSLRRNIGMVALFFFLSLTFLLLGVGEMVSSTAAETTKAGGALGVITAFIAFYVGTAQLLIREESWFTLPVGNLPQRLD</sequence>
<dbReference type="PANTHER" id="PTHR31123:SF1">
    <property type="entry name" value="ACCUMULATION OF DYADS PROTEIN 2-RELATED"/>
    <property type="match status" value="1"/>
</dbReference>
<comment type="subcellular location">
    <subcellularLocation>
        <location evidence="1">Membrane</location>
        <topology evidence="1">Multi-pass membrane protein</topology>
    </subcellularLocation>
</comment>
<protein>
    <recommendedName>
        <fullName evidence="9">FUN34 transmembrane protein</fullName>
    </recommendedName>
</protein>
<feature type="transmembrane region" description="Helical" evidence="6">
    <location>
        <begin position="68"/>
        <end position="89"/>
    </location>
</feature>
<keyword evidence="5 6" id="KW-0472">Membrane</keyword>
<evidence type="ECO:0000313" key="7">
    <source>
        <dbReference type="EMBL" id="PCH33011.1"/>
    </source>
</evidence>
<accession>A0A2H3ITI0</accession>
<dbReference type="InterPro" id="IPR000791">
    <property type="entry name" value="Gpr1/Fun34/SatP-like"/>
</dbReference>
<dbReference type="OMA" id="AMHWAIS"/>
<evidence type="ECO:0000256" key="3">
    <source>
        <dbReference type="ARBA" id="ARBA00022692"/>
    </source>
</evidence>
<keyword evidence="8" id="KW-1185">Reference proteome</keyword>
<dbReference type="PANTHER" id="PTHR31123">
    <property type="entry name" value="ACCUMULATION OF DYADS PROTEIN 2-RELATED"/>
    <property type="match status" value="1"/>
</dbReference>
<dbReference type="NCBIfam" id="NF038013">
    <property type="entry name" value="AceTr_1"/>
    <property type="match status" value="1"/>
</dbReference>
<name>A0A2H3ITI0_WOLCO</name>
<feature type="transmembrane region" description="Helical" evidence="6">
    <location>
        <begin position="101"/>
        <end position="126"/>
    </location>
</feature>
<feature type="transmembrane region" description="Helical" evidence="6">
    <location>
        <begin position="159"/>
        <end position="181"/>
    </location>
</feature>
<reference evidence="7 8" key="1">
    <citation type="journal article" date="2012" name="Science">
        <title>The Paleozoic origin of enzymatic lignin decomposition reconstructed from 31 fungal genomes.</title>
        <authorList>
            <person name="Floudas D."/>
            <person name="Binder M."/>
            <person name="Riley R."/>
            <person name="Barry K."/>
            <person name="Blanchette R.A."/>
            <person name="Henrissat B."/>
            <person name="Martinez A.T."/>
            <person name="Otillar R."/>
            <person name="Spatafora J.W."/>
            <person name="Yadav J.S."/>
            <person name="Aerts A."/>
            <person name="Benoit I."/>
            <person name="Boyd A."/>
            <person name="Carlson A."/>
            <person name="Copeland A."/>
            <person name="Coutinho P.M."/>
            <person name="de Vries R.P."/>
            <person name="Ferreira P."/>
            <person name="Findley K."/>
            <person name="Foster B."/>
            <person name="Gaskell J."/>
            <person name="Glotzer D."/>
            <person name="Gorecki P."/>
            <person name="Heitman J."/>
            <person name="Hesse C."/>
            <person name="Hori C."/>
            <person name="Igarashi K."/>
            <person name="Jurgens J.A."/>
            <person name="Kallen N."/>
            <person name="Kersten P."/>
            <person name="Kohler A."/>
            <person name="Kuees U."/>
            <person name="Kumar T.K.A."/>
            <person name="Kuo A."/>
            <person name="LaButti K."/>
            <person name="Larrondo L.F."/>
            <person name="Lindquist E."/>
            <person name="Ling A."/>
            <person name="Lombard V."/>
            <person name="Lucas S."/>
            <person name="Lundell T."/>
            <person name="Martin R."/>
            <person name="McLaughlin D.J."/>
            <person name="Morgenstern I."/>
            <person name="Morin E."/>
            <person name="Murat C."/>
            <person name="Nagy L.G."/>
            <person name="Nolan M."/>
            <person name="Ohm R.A."/>
            <person name="Patyshakuliyeva A."/>
            <person name="Rokas A."/>
            <person name="Ruiz-Duenas F.J."/>
            <person name="Sabat G."/>
            <person name="Salamov A."/>
            <person name="Samejima M."/>
            <person name="Schmutz J."/>
            <person name="Slot J.C."/>
            <person name="St John F."/>
            <person name="Stenlid J."/>
            <person name="Sun H."/>
            <person name="Sun S."/>
            <person name="Syed K."/>
            <person name="Tsang A."/>
            <person name="Wiebenga A."/>
            <person name="Young D."/>
            <person name="Pisabarro A."/>
            <person name="Eastwood D.C."/>
            <person name="Martin F."/>
            <person name="Cullen D."/>
            <person name="Grigoriev I.V."/>
            <person name="Hibbett D.S."/>
        </authorList>
    </citation>
    <scope>NUCLEOTIDE SEQUENCE [LARGE SCALE GENOMIC DNA]</scope>
    <source>
        <strain evidence="7 8">MD-104</strain>
    </source>
</reference>
<organism evidence="7 8">
    <name type="scientific">Wolfiporia cocos (strain MD-104)</name>
    <name type="common">Brown rot fungus</name>
    <dbReference type="NCBI Taxonomy" id="742152"/>
    <lineage>
        <taxon>Eukaryota</taxon>
        <taxon>Fungi</taxon>
        <taxon>Dikarya</taxon>
        <taxon>Basidiomycota</taxon>
        <taxon>Agaricomycotina</taxon>
        <taxon>Agaricomycetes</taxon>
        <taxon>Polyporales</taxon>
        <taxon>Phaeolaceae</taxon>
        <taxon>Wolfiporia</taxon>
    </lineage>
</organism>
<keyword evidence="3 6" id="KW-0812">Transmembrane</keyword>
<feature type="transmembrane region" description="Helical" evidence="6">
    <location>
        <begin position="193"/>
        <end position="213"/>
    </location>
</feature>
<dbReference type="STRING" id="742152.A0A2H3ITI0"/>
<dbReference type="Pfam" id="PF01184">
    <property type="entry name" value="Gpr1_Fun34_YaaH"/>
    <property type="match status" value="1"/>
</dbReference>
<evidence type="ECO:0008006" key="9">
    <source>
        <dbReference type="Google" id="ProtNLM"/>
    </source>
</evidence>
<keyword evidence="4 6" id="KW-1133">Transmembrane helix</keyword>
<comment type="similarity">
    <text evidence="2">Belongs to the acetate uptake transporter (AceTr) (TC 2.A.96) family.</text>
</comment>
<dbReference type="OrthoDB" id="3648309at2759"/>